<dbReference type="EMBL" id="JAQQKX010000005">
    <property type="protein sequence ID" value="MDC7683265.1"/>
    <property type="molecule type" value="Genomic_DNA"/>
</dbReference>
<dbReference type="RefSeq" id="WP_272747739.1">
    <property type="nucleotide sequence ID" value="NZ_JAQQKX010000005.1"/>
</dbReference>
<reference evidence="1 2" key="1">
    <citation type="submission" date="2023-01" db="EMBL/GenBank/DDBJ databases">
        <title>Novel species of the genus Asticcacaulis isolated from rivers.</title>
        <authorList>
            <person name="Lu H."/>
        </authorList>
    </citation>
    <scope>NUCLEOTIDE SEQUENCE [LARGE SCALE GENOMIC DNA]</scope>
    <source>
        <strain evidence="1 2">BYS171W</strain>
    </source>
</reference>
<dbReference type="Pfam" id="PF06995">
    <property type="entry name" value="Phage_P2_GpU"/>
    <property type="match status" value="1"/>
</dbReference>
<comment type="caution">
    <text evidence="1">The sequence shown here is derived from an EMBL/GenBank/DDBJ whole genome shotgun (WGS) entry which is preliminary data.</text>
</comment>
<keyword evidence="2" id="KW-1185">Reference proteome</keyword>
<accession>A0ABT5HT90</accession>
<name>A0ABT5HT90_9CAUL</name>
<organism evidence="1 2">
    <name type="scientific">Asticcacaulis aquaticus</name>
    <dbReference type="NCBI Taxonomy" id="2984212"/>
    <lineage>
        <taxon>Bacteria</taxon>
        <taxon>Pseudomonadati</taxon>
        <taxon>Pseudomonadota</taxon>
        <taxon>Alphaproteobacteria</taxon>
        <taxon>Caulobacterales</taxon>
        <taxon>Caulobacteraceae</taxon>
        <taxon>Asticcacaulis</taxon>
    </lineage>
</organism>
<proteinExistence type="predicted"/>
<protein>
    <submittedName>
        <fullName evidence="1">Phage tail protein</fullName>
    </submittedName>
</protein>
<gene>
    <name evidence="1" type="ORF">PQU92_08250</name>
</gene>
<dbReference type="PIRSF" id="PIRSF029208">
    <property type="entry name" value="Phage_tail_GPU"/>
    <property type="match status" value="1"/>
</dbReference>
<dbReference type="InterPro" id="IPR016912">
    <property type="entry name" value="Phage_P2_GpU"/>
</dbReference>
<dbReference type="Proteomes" id="UP001214854">
    <property type="component" value="Unassembled WGS sequence"/>
</dbReference>
<evidence type="ECO:0000313" key="2">
    <source>
        <dbReference type="Proteomes" id="UP001214854"/>
    </source>
</evidence>
<dbReference type="InterPro" id="IPR009734">
    <property type="entry name" value="Myoviridae_GpU"/>
</dbReference>
<sequence>MMMALDLFVFELASLPYQELAKRLEWRHAQAERFGARPASQFVGPGAHKVTLSGALYPGEVGSWSALSTIEAMADTGEAYLLISGTGVVLGEFFIRSLDTRESIFFVDGVARKADFTLELERSEL</sequence>
<evidence type="ECO:0000313" key="1">
    <source>
        <dbReference type="EMBL" id="MDC7683265.1"/>
    </source>
</evidence>